<evidence type="ECO:0000256" key="1">
    <source>
        <dbReference type="SAM" id="MobiDB-lite"/>
    </source>
</evidence>
<gene>
    <name evidence="2" type="ORF">WJX74_010578</name>
</gene>
<sequence length="136" mass="13172">MAGEQAAGGVPSGASADFPIGQNYDGVDPLNMAHNPSVGGSVGTSRIAYGVVSSSTGIENTPFPVSSTAGGSLRGSGNFTGGWDPATGTYKQSGVHGPDPTMLPGYTAPGIGFSAGSARTGYGATGAPTPGDLPQP</sequence>
<dbReference type="EMBL" id="JALJOS010000046">
    <property type="protein sequence ID" value="KAK9819550.1"/>
    <property type="molecule type" value="Genomic_DNA"/>
</dbReference>
<feature type="region of interest" description="Disordered" evidence="1">
    <location>
        <begin position="76"/>
        <end position="103"/>
    </location>
</feature>
<reference evidence="2 3" key="1">
    <citation type="journal article" date="2024" name="Nat. Commun.">
        <title>Phylogenomics reveals the evolutionary origins of lichenization in chlorophyte algae.</title>
        <authorList>
            <person name="Puginier C."/>
            <person name="Libourel C."/>
            <person name="Otte J."/>
            <person name="Skaloud P."/>
            <person name="Haon M."/>
            <person name="Grisel S."/>
            <person name="Petersen M."/>
            <person name="Berrin J.G."/>
            <person name="Delaux P.M."/>
            <person name="Dal Grande F."/>
            <person name="Keller J."/>
        </authorList>
    </citation>
    <scope>NUCLEOTIDE SEQUENCE [LARGE SCALE GENOMIC DNA]</scope>
    <source>
        <strain evidence="2 3">SAG 2145</strain>
    </source>
</reference>
<evidence type="ECO:0000313" key="3">
    <source>
        <dbReference type="Proteomes" id="UP001438707"/>
    </source>
</evidence>
<dbReference type="AlphaFoldDB" id="A0AAW1QDW0"/>
<evidence type="ECO:0000313" key="2">
    <source>
        <dbReference type="EMBL" id="KAK9819550.1"/>
    </source>
</evidence>
<accession>A0AAW1QDW0</accession>
<proteinExistence type="predicted"/>
<feature type="region of interest" description="Disordered" evidence="1">
    <location>
        <begin position="1"/>
        <end position="22"/>
    </location>
</feature>
<dbReference type="Proteomes" id="UP001438707">
    <property type="component" value="Unassembled WGS sequence"/>
</dbReference>
<keyword evidence="3" id="KW-1185">Reference proteome</keyword>
<protein>
    <submittedName>
        <fullName evidence="2">Uncharacterized protein</fullName>
    </submittedName>
</protein>
<organism evidence="2 3">
    <name type="scientific">Apatococcus lobatus</name>
    <dbReference type="NCBI Taxonomy" id="904363"/>
    <lineage>
        <taxon>Eukaryota</taxon>
        <taxon>Viridiplantae</taxon>
        <taxon>Chlorophyta</taxon>
        <taxon>core chlorophytes</taxon>
        <taxon>Trebouxiophyceae</taxon>
        <taxon>Chlorellales</taxon>
        <taxon>Chlorellaceae</taxon>
        <taxon>Apatococcus</taxon>
    </lineage>
</organism>
<comment type="caution">
    <text evidence="2">The sequence shown here is derived from an EMBL/GenBank/DDBJ whole genome shotgun (WGS) entry which is preliminary data.</text>
</comment>
<name>A0AAW1QDW0_9CHLO</name>